<protein>
    <submittedName>
        <fullName evidence="1">Uncharacterized protein</fullName>
    </submittedName>
</protein>
<proteinExistence type="predicted"/>
<dbReference type="EMBL" id="CP016415">
    <property type="protein sequence ID" value="ANU38584.1"/>
    <property type="molecule type" value="Genomic_DNA"/>
</dbReference>
<dbReference type="KEGG" id="vsc:VSVS12_03677"/>
<dbReference type="RefSeq" id="WP_005598415.1">
    <property type="nucleotide sequence ID" value="NZ_CP016308.1"/>
</dbReference>
<accession>A0A1B1NUH9</accession>
<dbReference type="Proteomes" id="UP000092528">
    <property type="component" value="Chromosome 2"/>
</dbReference>
<sequence>MTISSHFVYVPENDITEQTQLASQQPQKSTICEAEAHRQALVTQAQQRGGLVD</sequence>
<dbReference type="AlphaFoldDB" id="A0A1B1NUH9"/>
<reference evidence="1 2" key="1">
    <citation type="submission" date="2016-07" db="EMBL/GenBank/DDBJ databases">
        <title>Genome sequencing of Vibrio scophthalmi strain VS-05, an isolated from Paralichthys olivaceus.</title>
        <authorList>
            <person name="Han H.-J."/>
        </authorList>
    </citation>
    <scope>NUCLEOTIDE SEQUENCE [LARGE SCALE GENOMIC DNA]</scope>
    <source>
        <strain evidence="1 2">VS-05</strain>
    </source>
</reference>
<evidence type="ECO:0000313" key="2">
    <source>
        <dbReference type="Proteomes" id="UP000092528"/>
    </source>
</evidence>
<name>A0A1B1NUH9_9VIBR</name>
<evidence type="ECO:0000313" key="1">
    <source>
        <dbReference type="EMBL" id="ANU38584.1"/>
    </source>
</evidence>
<keyword evidence="2" id="KW-1185">Reference proteome</keyword>
<gene>
    <name evidence="1" type="ORF">VSVS05_03547</name>
</gene>
<organism evidence="1 2">
    <name type="scientific">Vibrio scophthalmi</name>
    <dbReference type="NCBI Taxonomy" id="45658"/>
    <lineage>
        <taxon>Bacteria</taxon>
        <taxon>Pseudomonadati</taxon>
        <taxon>Pseudomonadota</taxon>
        <taxon>Gammaproteobacteria</taxon>
        <taxon>Vibrionales</taxon>
        <taxon>Vibrionaceae</taxon>
        <taxon>Vibrio</taxon>
    </lineage>
</organism>
<dbReference type="PATRIC" id="fig|45658.6.peg.3617"/>